<dbReference type="EMBL" id="SZON01002841">
    <property type="protein sequence ID" value="TKI83609.1"/>
    <property type="molecule type" value="Genomic_DNA"/>
</dbReference>
<evidence type="ECO:0000313" key="2">
    <source>
        <dbReference type="EMBL" id="TKI83609.1"/>
    </source>
</evidence>
<dbReference type="AlphaFoldDB" id="A0A4U3A8B5"/>
<feature type="non-terminal residue" evidence="2">
    <location>
        <position position="149"/>
    </location>
</feature>
<dbReference type="PANTHER" id="PTHR21248">
    <property type="entry name" value="CARDIOLIPIN SYNTHASE"/>
    <property type="match status" value="1"/>
</dbReference>
<accession>A0A4U3A8B5</accession>
<keyword evidence="1" id="KW-0472">Membrane</keyword>
<dbReference type="Gene3D" id="3.30.870.10">
    <property type="entry name" value="Endonuclease Chain A"/>
    <property type="match status" value="1"/>
</dbReference>
<comment type="caution">
    <text evidence="2">The sequence shown here is derived from an EMBL/GenBank/DDBJ whole genome shotgun (WGS) entry which is preliminary data.</text>
</comment>
<sequence>MIKKILRVTSIVITIFVFVLIWMHIDVTLGRKMEVGKNMPTEYAPHYSDFQLYVEGKSFYKQLFTDIREAKQSIYTYFFILSDDKSSHTFFNLLKEKAKEGVNVYLSVDRINDLSFERKMINELRESGVHFTYSRKPELPFGFYSCSIS</sequence>
<evidence type="ECO:0000313" key="3">
    <source>
        <dbReference type="Proteomes" id="UP000305222"/>
    </source>
</evidence>
<dbReference type="SUPFAM" id="SSF56024">
    <property type="entry name" value="Phospholipase D/nuclease"/>
    <property type="match status" value="1"/>
</dbReference>
<dbReference type="PANTHER" id="PTHR21248:SF7">
    <property type="entry name" value="MINOR CARDIOLIPIN SYNTHASE CLSB"/>
    <property type="match status" value="1"/>
</dbReference>
<evidence type="ECO:0000256" key="1">
    <source>
        <dbReference type="SAM" id="Phobius"/>
    </source>
</evidence>
<gene>
    <name evidence="2" type="ORF">FC699_32025</name>
</gene>
<keyword evidence="1" id="KW-0812">Transmembrane</keyword>
<protein>
    <submittedName>
        <fullName evidence="2">Cardiolipin synthase</fullName>
    </submittedName>
</protein>
<organism evidence="2 3">
    <name type="scientific">Bacillus wiedmannii</name>
    <dbReference type="NCBI Taxonomy" id="1890302"/>
    <lineage>
        <taxon>Bacteria</taxon>
        <taxon>Bacillati</taxon>
        <taxon>Bacillota</taxon>
        <taxon>Bacilli</taxon>
        <taxon>Bacillales</taxon>
        <taxon>Bacillaceae</taxon>
        <taxon>Bacillus</taxon>
        <taxon>Bacillus cereus group</taxon>
    </lineage>
</organism>
<feature type="transmembrane region" description="Helical" evidence="1">
    <location>
        <begin position="5"/>
        <end position="25"/>
    </location>
</feature>
<dbReference type="Proteomes" id="UP000305222">
    <property type="component" value="Unassembled WGS sequence"/>
</dbReference>
<proteinExistence type="predicted"/>
<keyword evidence="1" id="KW-1133">Transmembrane helix</keyword>
<name>A0A4U3A8B5_9BACI</name>
<reference evidence="2 3" key="1">
    <citation type="journal article" date="2019" name="Environ. Microbiol.">
        <title>An active ?-lactamase is a part of an orchestrated cell wall stress resistance network of Bacillus subtilis and related rhizosphere species.</title>
        <authorList>
            <person name="Bucher T."/>
            <person name="Keren-Paz A."/>
            <person name="Hausser J."/>
            <person name="Olender T."/>
            <person name="Cytryn E."/>
            <person name="Kolodkin-Gal I."/>
        </authorList>
    </citation>
    <scope>NUCLEOTIDE SEQUENCE [LARGE SCALE GENOMIC DNA]</scope>
    <source>
        <strain evidence="2 3">I5</strain>
    </source>
</reference>